<gene>
    <name evidence="1" type="ORF">RPERSI_LOCUS16367</name>
</gene>
<proteinExistence type="predicted"/>
<dbReference type="EMBL" id="CAJVQC010040371">
    <property type="protein sequence ID" value="CAG8770708.1"/>
    <property type="molecule type" value="Genomic_DNA"/>
</dbReference>
<accession>A0ACA9QZW2</accession>
<dbReference type="Proteomes" id="UP000789920">
    <property type="component" value="Unassembled WGS sequence"/>
</dbReference>
<feature type="non-terminal residue" evidence="1">
    <location>
        <position position="127"/>
    </location>
</feature>
<evidence type="ECO:0000313" key="2">
    <source>
        <dbReference type="Proteomes" id="UP000789920"/>
    </source>
</evidence>
<comment type="caution">
    <text evidence="1">The sequence shown here is derived from an EMBL/GenBank/DDBJ whole genome shotgun (WGS) entry which is preliminary data.</text>
</comment>
<feature type="non-terminal residue" evidence="1">
    <location>
        <position position="1"/>
    </location>
</feature>
<evidence type="ECO:0000313" key="1">
    <source>
        <dbReference type="EMBL" id="CAG8770708.1"/>
    </source>
</evidence>
<keyword evidence="2" id="KW-1185">Reference proteome</keyword>
<sequence length="127" mass="14495">INEINNSTTSPQVISTTAFPNKIPATRYRSMQIFIRNLTGKTITIDVEPSYTINQVKQKIKNKEGIPPDEQRLIFSGKQLEDGRTLSSYNIRKESTLHLLLRLWEYDTPTISRSKLNTGSRDIASKL</sequence>
<name>A0ACA9QZW2_9GLOM</name>
<organism evidence="1 2">
    <name type="scientific">Racocetra persica</name>
    <dbReference type="NCBI Taxonomy" id="160502"/>
    <lineage>
        <taxon>Eukaryota</taxon>
        <taxon>Fungi</taxon>
        <taxon>Fungi incertae sedis</taxon>
        <taxon>Mucoromycota</taxon>
        <taxon>Glomeromycotina</taxon>
        <taxon>Glomeromycetes</taxon>
        <taxon>Diversisporales</taxon>
        <taxon>Gigasporaceae</taxon>
        <taxon>Racocetra</taxon>
    </lineage>
</organism>
<reference evidence="1" key="1">
    <citation type="submission" date="2021-06" db="EMBL/GenBank/DDBJ databases">
        <authorList>
            <person name="Kallberg Y."/>
            <person name="Tangrot J."/>
            <person name="Rosling A."/>
        </authorList>
    </citation>
    <scope>NUCLEOTIDE SEQUENCE</scope>
    <source>
        <strain evidence="1">MA461A</strain>
    </source>
</reference>
<protein>
    <submittedName>
        <fullName evidence="1">28314_t:CDS:1</fullName>
    </submittedName>
</protein>